<keyword evidence="1" id="KW-0472">Membrane</keyword>
<evidence type="ECO:0000313" key="3">
    <source>
        <dbReference type="Proteomes" id="UP000215413"/>
    </source>
</evidence>
<gene>
    <name evidence="2" type="ORF">B9N49_08995</name>
</gene>
<organism evidence="2 3">
    <name type="scientific">Finegoldia magna</name>
    <name type="common">Peptostreptococcus magnus</name>
    <dbReference type="NCBI Taxonomy" id="1260"/>
    <lineage>
        <taxon>Bacteria</taxon>
        <taxon>Bacillati</taxon>
        <taxon>Bacillota</taxon>
        <taxon>Tissierellia</taxon>
        <taxon>Tissierellales</taxon>
        <taxon>Peptoniphilaceae</taxon>
        <taxon>Finegoldia</taxon>
    </lineage>
</organism>
<keyword evidence="1" id="KW-1133">Transmembrane helix</keyword>
<dbReference type="AlphaFoldDB" id="A0A233V243"/>
<proteinExistence type="predicted"/>
<keyword evidence="1" id="KW-0812">Transmembrane</keyword>
<feature type="transmembrane region" description="Helical" evidence="1">
    <location>
        <begin position="173"/>
        <end position="190"/>
    </location>
</feature>
<feature type="transmembrane region" description="Helical" evidence="1">
    <location>
        <begin position="196"/>
        <end position="212"/>
    </location>
</feature>
<evidence type="ECO:0000313" key="2">
    <source>
        <dbReference type="EMBL" id="OXZ26459.1"/>
    </source>
</evidence>
<protein>
    <submittedName>
        <fullName evidence="2">Uncharacterized protein</fullName>
    </submittedName>
</protein>
<accession>A0A233V243</accession>
<feature type="transmembrane region" description="Helical" evidence="1">
    <location>
        <begin position="146"/>
        <end position="166"/>
    </location>
</feature>
<evidence type="ECO:0000256" key="1">
    <source>
        <dbReference type="SAM" id="Phobius"/>
    </source>
</evidence>
<dbReference type="EMBL" id="NDYC01000047">
    <property type="protein sequence ID" value="OXZ26459.1"/>
    <property type="molecule type" value="Genomic_DNA"/>
</dbReference>
<name>A0A233V243_FINMA</name>
<sequence length="223" mass="23892">MNTYEKYTKDVQKFGRMTMILGMIAVLLPALFMAFYFKILPPATAIIAGTISQISVSGAFYISEPISYYPILGSTGLYVSTLSGNSVNMKIPAAATSIEASGYKAGTEEGQLMGTMGVAVSVYVAVFFVILATALGQGVISNIPDSIKNVLTLIIPALYGGIFAQFSVKSYKTGIFALVVSFIMTNLMAFLNLKNLSFVITLTTVFSSIAFAKTQLETIKKNS</sequence>
<dbReference type="RefSeq" id="WP_094206424.1">
    <property type="nucleotide sequence ID" value="NZ_CACRTP010000003.1"/>
</dbReference>
<reference evidence="3" key="1">
    <citation type="submission" date="2017-04" db="EMBL/GenBank/DDBJ databases">
        <title>Finegoldia magna isolated from orthopedic joint implant-associated infections.</title>
        <authorList>
            <person name="Bjorklund S."/>
            <person name="Bruggemann H."/>
            <person name="Jensen A."/>
            <person name="Hellmark B."/>
            <person name="Soderquist B."/>
        </authorList>
    </citation>
    <scope>NUCLEOTIDE SEQUENCE [LARGE SCALE GENOMIC DNA]</scope>
    <source>
        <strain evidence="3">CCUG 54800</strain>
    </source>
</reference>
<dbReference type="Proteomes" id="UP000215413">
    <property type="component" value="Unassembled WGS sequence"/>
</dbReference>
<feature type="transmembrane region" description="Helical" evidence="1">
    <location>
        <begin position="120"/>
        <end position="140"/>
    </location>
</feature>
<feature type="transmembrane region" description="Helical" evidence="1">
    <location>
        <begin position="20"/>
        <end position="37"/>
    </location>
</feature>
<comment type="caution">
    <text evidence="2">The sequence shown here is derived from an EMBL/GenBank/DDBJ whole genome shotgun (WGS) entry which is preliminary data.</text>
</comment>